<keyword evidence="2" id="KW-1185">Reference proteome</keyword>
<accession>E4ZZN8</accession>
<gene>
    <name evidence="1" type="ORF">LEMA_P102850.1</name>
</gene>
<dbReference type="AlphaFoldDB" id="E4ZZN8"/>
<dbReference type="Proteomes" id="UP000002668">
    <property type="component" value="Genome"/>
</dbReference>
<organism evidence="2">
    <name type="scientific">Leptosphaeria maculans (strain JN3 / isolate v23.1.3 / race Av1-4-5-6-7-8)</name>
    <name type="common">Blackleg fungus</name>
    <name type="synonym">Phoma lingam</name>
    <dbReference type="NCBI Taxonomy" id="985895"/>
    <lineage>
        <taxon>Eukaryota</taxon>
        <taxon>Fungi</taxon>
        <taxon>Dikarya</taxon>
        <taxon>Ascomycota</taxon>
        <taxon>Pezizomycotina</taxon>
        <taxon>Dothideomycetes</taxon>
        <taxon>Pleosporomycetidae</taxon>
        <taxon>Pleosporales</taxon>
        <taxon>Pleosporineae</taxon>
        <taxon>Leptosphaeriaceae</taxon>
        <taxon>Plenodomus</taxon>
        <taxon>Plenodomus lingam/Leptosphaeria maculans species complex</taxon>
    </lineage>
</organism>
<evidence type="ECO:0000313" key="2">
    <source>
        <dbReference type="Proteomes" id="UP000002668"/>
    </source>
</evidence>
<dbReference type="HOGENOM" id="CLU_2722670_0_0_1"/>
<dbReference type="VEuPathDB" id="FungiDB:LEMA_P102850.1"/>
<proteinExistence type="predicted"/>
<sequence>MNQAPRNHRWGRMAPCHCTPRLLSSSGQGLLLYSLYRVVGRGTTVGTSTGAHSWYCPISLALPATIPAVFPG</sequence>
<evidence type="ECO:0000313" key="1">
    <source>
        <dbReference type="EMBL" id="CBX97154.1"/>
    </source>
</evidence>
<dbReference type="InParanoid" id="E4ZZN8"/>
<name>E4ZZN8_LEPMJ</name>
<reference evidence="2" key="1">
    <citation type="journal article" date="2011" name="Nat. Commun.">
        <title>Effector diversification within compartments of the Leptosphaeria maculans genome affected by Repeat-Induced Point mutations.</title>
        <authorList>
            <person name="Rouxel T."/>
            <person name="Grandaubert J."/>
            <person name="Hane J.K."/>
            <person name="Hoede C."/>
            <person name="van de Wouw A.P."/>
            <person name="Couloux A."/>
            <person name="Dominguez V."/>
            <person name="Anthouard V."/>
            <person name="Bally P."/>
            <person name="Bourras S."/>
            <person name="Cozijnsen A.J."/>
            <person name="Ciuffetti L.M."/>
            <person name="Degrave A."/>
            <person name="Dilmaghani A."/>
            <person name="Duret L."/>
            <person name="Fudal I."/>
            <person name="Goodwin S.B."/>
            <person name="Gout L."/>
            <person name="Glaser N."/>
            <person name="Linglin J."/>
            <person name="Kema G.H.J."/>
            <person name="Lapalu N."/>
            <person name="Lawrence C.B."/>
            <person name="May K."/>
            <person name="Meyer M."/>
            <person name="Ollivier B."/>
            <person name="Poulain J."/>
            <person name="Schoch C.L."/>
            <person name="Simon A."/>
            <person name="Spatafora J.W."/>
            <person name="Stachowiak A."/>
            <person name="Turgeon B.G."/>
            <person name="Tyler B.M."/>
            <person name="Vincent D."/>
            <person name="Weissenbach J."/>
            <person name="Amselem J."/>
            <person name="Quesneville H."/>
            <person name="Oliver R.P."/>
            <person name="Wincker P."/>
            <person name="Balesdent M.-H."/>
            <person name="Howlett B.J."/>
        </authorList>
    </citation>
    <scope>NUCLEOTIDE SEQUENCE [LARGE SCALE GENOMIC DNA]</scope>
    <source>
        <strain evidence="2">JN3 / isolate v23.1.3 / race Av1-4-5-6-7-8</strain>
    </source>
</reference>
<dbReference type="EMBL" id="FP929130">
    <property type="protein sequence ID" value="CBX97154.1"/>
    <property type="molecule type" value="Genomic_DNA"/>
</dbReference>
<protein>
    <submittedName>
        <fullName evidence="1">Predicted protein</fullName>
    </submittedName>
</protein>